<dbReference type="SUPFAM" id="SSF103473">
    <property type="entry name" value="MFS general substrate transporter"/>
    <property type="match status" value="1"/>
</dbReference>
<evidence type="ECO:0000256" key="1">
    <source>
        <dbReference type="ARBA" id="ARBA00004651"/>
    </source>
</evidence>
<protein>
    <submittedName>
        <fullName evidence="10 11">MFS transporter</fullName>
    </submittedName>
</protein>
<keyword evidence="3" id="KW-1003">Cell membrane</keyword>
<dbReference type="RefSeq" id="WP_064509987.1">
    <property type="nucleotide sequence ID" value="NZ_JAYFSN010000037.1"/>
</dbReference>
<feature type="transmembrane region" description="Helical" evidence="8">
    <location>
        <begin position="250"/>
        <end position="271"/>
    </location>
</feature>
<feature type="transmembrane region" description="Helical" evidence="8">
    <location>
        <begin position="404"/>
        <end position="424"/>
    </location>
</feature>
<sequence>MKTHSPTGIAPRPQLKRDDYKTLALSALGGALELYDFIIFIFFAAVLGGLFFPPGIPDWMRQLQTFGIFAAGYLVRPLGGMVMAHFGDLVGRKRMFGLSLLLMALPTLCIGLLPTYAQIGIAAPLLLLGARLLQGAAIGGEVPSAWVFVAEHVPPQRTGLACGTLTAGLAGGVLLGSLGAGALNRYFTAAEIADYAWRLPFLAGGVFGLVSVYLRRWLHETPVFAELVAMRALARETPLKLVLRDHRPGVLLSLALTWMVAGGVLVVSLMTPGLLQSSYHYPAAVALQANSLAIVLQALGSVVAGTLADRHGNGRVLLIGSLFLGVAAWLFYRLAGDPQLVFPLYALLGAALGILGVIPRVMVEVFPPAVRLSGVSFAYNLGYAVFGGLTPLLVVMLVKQHPMGAGYYVMLLALIGSVIGLQLLRHAPAKDHSLRGHA</sequence>
<feature type="transmembrane region" description="Helical" evidence="8">
    <location>
        <begin position="160"/>
        <end position="183"/>
    </location>
</feature>
<evidence type="ECO:0000256" key="8">
    <source>
        <dbReference type="SAM" id="Phobius"/>
    </source>
</evidence>
<evidence type="ECO:0000256" key="7">
    <source>
        <dbReference type="ARBA" id="ARBA00023136"/>
    </source>
</evidence>
<feature type="transmembrane region" description="Helical" evidence="8">
    <location>
        <begin position="195"/>
        <end position="214"/>
    </location>
</feature>
<dbReference type="Gene3D" id="1.20.1250.20">
    <property type="entry name" value="MFS general substrate transporter like domains"/>
    <property type="match status" value="2"/>
</dbReference>
<organism evidence="11">
    <name type="scientific">Xanthomonas floridensis</name>
    <dbReference type="NCBI Taxonomy" id="1843580"/>
    <lineage>
        <taxon>Bacteria</taxon>
        <taxon>Pseudomonadati</taxon>
        <taxon>Pseudomonadota</taxon>
        <taxon>Gammaproteobacteria</taxon>
        <taxon>Lysobacterales</taxon>
        <taxon>Lysobacteraceae</taxon>
        <taxon>Xanthomonas</taxon>
    </lineage>
</organism>
<reference evidence="10 12" key="2">
    <citation type="submission" date="2023-12" db="EMBL/GenBank/DDBJ databases">
        <title>Genome sequencing of Xanthomonas floridensis.</title>
        <authorList>
            <person name="Greer S."/>
            <person name="Harrison J."/>
            <person name="Grant M."/>
            <person name="Vicente J."/>
            <person name="Studholme D."/>
        </authorList>
    </citation>
    <scope>NUCLEOTIDE SEQUENCE [LARGE SCALE GENOMIC DNA]</scope>
    <source>
        <strain evidence="10 12">WHRI 8848</strain>
    </source>
</reference>
<feature type="transmembrane region" description="Helical" evidence="8">
    <location>
        <begin position="96"/>
        <end position="119"/>
    </location>
</feature>
<dbReference type="STRING" id="1843580.A7D17_21225"/>
<evidence type="ECO:0000256" key="6">
    <source>
        <dbReference type="ARBA" id="ARBA00022989"/>
    </source>
</evidence>
<feature type="transmembrane region" description="Helical" evidence="8">
    <location>
        <begin position="125"/>
        <end position="148"/>
    </location>
</feature>
<dbReference type="AlphaFoldDB" id="A0A1A9M7P8"/>
<accession>A0A1A9M7P8</accession>
<dbReference type="GO" id="GO:0015293">
    <property type="term" value="F:symporter activity"/>
    <property type="evidence" value="ECO:0007669"/>
    <property type="project" value="UniProtKB-KW"/>
</dbReference>
<comment type="caution">
    <text evidence="11">The sequence shown here is derived from an EMBL/GenBank/DDBJ whole genome shotgun (WGS) entry which is preliminary data.</text>
</comment>
<dbReference type="GO" id="GO:0005886">
    <property type="term" value="C:plasma membrane"/>
    <property type="evidence" value="ECO:0007669"/>
    <property type="project" value="UniProtKB-SubCell"/>
</dbReference>
<evidence type="ECO:0000256" key="5">
    <source>
        <dbReference type="ARBA" id="ARBA00022847"/>
    </source>
</evidence>
<dbReference type="Proteomes" id="UP001303614">
    <property type="component" value="Unassembled WGS sequence"/>
</dbReference>
<keyword evidence="2" id="KW-0813">Transport</keyword>
<name>A0A1A9M7P8_9XANT</name>
<dbReference type="InterPro" id="IPR011701">
    <property type="entry name" value="MFS"/>
</dbReference>
<dbReference type="InterPro" id="IPR036259">
    <property type="entry name" value="MFS_trans_sf"/>
</dbReference>
<evidence type="ECO:0000256" key="2">
    <source>
        <dbReference type="ARBA" id="ARBA00022448"/>
    </source>
</evidence>
<keyword evidence="5" id="KW-0769">Symport</keyword>
<feature type="domain" description="Major facilitator superfamily (MFS) profile" evidence="9">
    <location>
        <begin position="22"/>
        <end position="428"/>
    </location>
</feature>
<dbReference type="OrthoDB" id="3690818at2"/>
<dbReference type="Proteomes" id="UP000077659">
    <property type="component" value="Unassembled WGS sequence"/>
</dbReference>
<dbReference type="PANTHER" id="PTHR43528">
    <property type="entry name" value="ALPHA-KETOGLUTARATE PERMEASE"/>
    <property type="match status" value="1"/>
</dbReference>
<feature type="transmembrane region" description="Helical" evidence="8">
    <location>
        <begin position="316"/>
        <end position="335"/>
    </location>
</feature>
<keyword evidence="6 8" id="KW-1133">Transmembrane helix</keyword>
<evidence type="ECO:0000256" key="4">
    <source>
        <dbReference type="ARBA" id="ARBA00022692"/>
    </source>
</evidence>
<feature type="transmembrane region" description="Helical" evidence="8">
    <location>
        <begin position="22"/>
        <end position="51"/>
    </location>
</feature>
<dbReference type="PROSITE" id="PS50850">
    <property type="entry name" value="MFS"/>
    <property type="match status" value="1"/>
</dbReference>
<gene>
    <name evidence="11" type="ORF">A7D17_21225</name>
    <name evidence="10" type="ORF">VB146_20370</name>
</gene>
<dbReference type="Pfam" id="PF07690">
    <property type="entry name" value="MFS_1"/>
    <property type="match status" value="1"/>
</dbReference>
<evidence type="ECO:0000256" key="3">
    <source>
        <dbReference type="ARBA" id="ARBA00022475"/>
    </source>
</evidence>
<dbReference type="EMBL" id="LXNG01000028">
    <property type="protein sequence ID" value="OAG66534.1"/>
    <property type="molecule type" value="Genomic_DNA"/>
</dbReference>
<dbReference type="InterPro" id="IPR051084">
    <property type="entry name" value="H+-coupled_symporters"/>
</dbReference>
<feature type="transmembrane region" description="Helical" evidence="8">
    <location>
        <begin position="283"/>
        <end position="304"/>
    </location>
</feature>
<feature type="transmembrane region" description="Helical" evidence="8">
    <location>
        <begin position="341"/>
        <end position="363"/>
    </location>
</feature>
<keyword evidence="7 8" id="KW-0472">Membrane</keyword>
<keyword evidence="12" id="KW-1185">Reference proteome</keyword>
<dbReference type="InterPro" id="IPR020846">
    <property type="entry name" value="MFS_dom"/>
</dbReference>
<evidence type="ECO:0000313" key="12">
    <source>
        <dbReference type="Proteomes" id="UP001303614"/>
    </source>
</evidence>
<evidence type="ECO:0000313" key="10">
    <source>
        <dbReference type="EMBL" id="MEA5126163.1"/>
    </source>
</evidence>
<evidence type="ECO:0000313" key="11">
    <source>
        <dbReference type="EMBL" id="OAG66534.1"/>
    </source>
</evidence>
<keyword evidence="4 8" id="KW-0812">Transmembrane</keyword>
<dbReference type="EMBL" id="JAYFSO010000035">
    <property type="protein sequence ID" value="MEA5126163.1"/>
    <property type="molecule type" value="Genomic_DNA"/>
</dbReference>
<feature type="transmembrane region" description="Helical" evidence="8">
    <location>
        <begin position="63"/>
        <end position="84"/>
    </location>
</feature>
<evidence type="ECO:0000259" key="9">
    <source>
        <dbReference type="PROSITE" id="PS50850"/>
    </source>
</evidence>
<feature type="transmembrane region" description="Helical" evidence="8">
    <location>
        <begin position="375"/>
        <end position="398"/>
    </location>
</feature>
<reference evidence="11" key="1">
    <citation type="submission" date="2016-05" db="EMBL/GenBank/DDBJ databases">
        <title>Pathogenic, phenotypic and molecular characterisation of Xanthomonas nasturtii sp. nov. and Xanthomonas floridensis sp. nov., new species of Xanthomonas associated with watercress production in Florida.</title>
        <authorList>
            <person name="Vicente J.G."/>
            <person name="Rothwell S."/>
            <person name="Holub E.B."/>
            <person name="Studholme D.J."/>
        </authorList>
    </citation>
    <scope>NUCLEOTIDE SEQUENCE [LARGE SCALE GENOMIC DNA]</scope>
    <source>
        <strain evidence="11">WHRI 8848</strain>
    </source>
</reference>
<comment type="subcellular location">
    <subcellularLocation>
        <location evidence="1">Cell membrane</location>
        <topology evidence="1">Multi-pass membrane protein</topology>
    </subcellularLocation>
</comment>
<proteinExistence type="predicted"/>
<dbReference type="PANTHER" id="PTHR43528:SF7">
    <property type="entry name" value="MFS TRANSPORTER"/>
    <property type="match status" value="1"/>
</dbReference>